<evidence type="ECO:0000313" key="3">
    <source>
        <dbReference type="Proteomes" id="UP000053815"/>
    </source>
</evidence>
<proteinExistence type="predicted"/>
<dbReference type="EMBL" id="DF836526">
    <property type="protein sequence ID" value="GAN09013.1"/>
    <property type="molecule type" value="Genomic_DNA"/>
</dbReference>
<dbReference type="Proteomes" id="UP000053815">
    <property type="component" value="Unassembled WGS sequence"/>
</dbReference>
<reference evidence="2" key="1">
    <citation type="submission" date="2014-09" db="EMBL/GenBank/DDBJ databases">
        <title>Draft genome sequence of an oleaginous Mucoromycotina fungus Mucor ambiguus NBRC6742.</title>
        <authorList>
            <person name="Takeda I."/>
            <person name="Yamane N."/>
            <person name="Morita T."/>
            <person name="Tamano K."/>
            <person name="Machida M."/>
            <person name="Baker S."/>
            <person name="Koike H."/>
        </authorList>
    </citation>
    <scope>NUCLEOTIDE SEQUENCE</scope>
    <source>
        <strain evidence="2">NBRC 6742</strain>
    </source>
</reference>
<sequence length="77" mass="8970">MYPHHLPNPQQHLSQQQQQQLPPLQLSLPPPLPPPNNSEVPGKKRTKKDRACDLCRRKKIRQITNYGNEKTRTINID</sequence>
<organism evidence="2">
    <name type="scientific">Mucor ambiguus</name>
    <dbReference type="NCBI Taxonomy" id="91626"/>
    <lineage>
        <taxon>Eukaryota</taxon>
        <taxon>Fungi</taxon>
        <taxon>Fungi incertae sedis</taxon>
        <taxon>Mucoromycota</taxon>
        <taxon>Mucoromycotina</taxon>
        <taxon>Mucoromycetes</taxon>
        <taxon>Mucorales</taxon>
        <taxon>Mucorineae</taxon>
        <taxon>Mucoraceae</taxon>
        <taxon>Mucor</taxon>
    </lineage>
</organism>
<accession>A0A0C9N352</accession>
<feature type="region of interest" description="Disordered" evidence="1">
    <location>
        <begin position="1"/>
        <end position="51"/>
    </location>
</feature>
<protein>
    <submittedName>
        <fullName evidence="2">Uncharacterized protein</fullName>
    </submittedName>
</protein>
<evidence type="ECO:0000256" key="1">
    <source>
        <dbReference type="SAM" id="MobiDB-lite"/>
    </source>
</evidence>
<evidence type="ECO:0000313" key="2">
    <source>
        <dbReference type="EMBL" id="GAN09013.1"/>
    </source>
</evidence>
<keyword evidence="3" id="KW-1185">Reference proteome</keyword>
<dbReference type="STRING" id="91626.A0A0C9N352"/>
<name>A0A0C9N352_9FUNG</name>
<dbReference type="AlphaFoldDB" id="A0A0C9N352"/>
<gene>
    <name evidence="2" type="ORF">MAM1_0237d08535</name>
</gene>
<feature type="compositionally biased region" description="Low complexity" evidence="1">
    <location>
        <begin position="1"/>
        <end position="27"/>
    </location>
</feature>